<sequence length="1325" mass="151126">MGRPRDSEKGNESLRLFSTRENASGTRARAMQQRHIEWMDAVLELKEAIERECTIPVSDQVLLMSGGECLDPSTRVCTYSAGTDTNPIFLFSKGIIAKDTPPVPKIDTGFATDEDLRIELATIEINRESYTDLQNQLDELVDAPPTFSTLVSRAQLSQQYLSLAKDQARICERLVHEQHQQQQGWFACIANLEDIYDSFQGRIKDFEHNFTGYLEARSRHLNLVGCFTEDIPILRKIPILPALKGYALGDFGISPDDEPRQLQIENGNQQQQQQQQQQEQQQEDGNMIVGTNERSINLCEWISTKDTRTTLEEACESYSRGIELYDENTLEQLKIDVSFVVCTQKYRVHTHRECLHAHTNINNLLLPAAKSEMKEIKGLGERLYMLEQLMVQVRQLVAEQNDLAQSFQANMKRVSNLNDDSVLPDLSESHRKQLLVMQKNHNQLRDIRRRCTKAKEELSASLHRRLKWVVDLECKLSAVDSNLLMNGEQTKRMRRQLDILYQIHTSPEMYLMAVCEVVRRRTFSQAFLLWARQLSDQLRSVHNEEVERRNTFMVRFGTHFLTPLFPGLEDIPPPFATVAPPVFDTNLPKLTAEDIELLKKLVPDLADSVATPDLNSITQFFLTKSLSDSNSDVNKESNSMPVDPPPKDQETIKPALVGDRGEFGSETDTDEFEKIGQAALDSKLTSYESSAKHPTQQQFYINHLEVGGTLSTSSTSTNVSPLNRSTSSSSELLHFPSLSDKQPLSPLTECAEAVSPTPLTVNPSVAAVATCSDGQQQKKPRRQSGSDGSSPLVGNAPALGSANDFLATDFYMDESLPSSLSEHPTDSQHQAIVSMLQECVAKSREENERLRNLVRNMKSITSDSLLNLRGELNILREHTISERTAASEIVDKVGQMVNIHMESLRQREQEMTVDHELEMADLKKLLLQKDEELQGMKRALMEKEQEVQEQERLARTIMKKYEAELQQVNEFRNVYGQMKERLEHAQVEKENSLKELSEEALLKTNRLESDLEQCQKRIRELEAKAATSEMEHQKAFKDELEKIQLNYKAQLDTIRSRFKLMTASAMERSPSDSSLEKIERVDVIELVNHETILAQTKKDFELEKEEAIKKAVQEERTTLTRDLRMANEIISQHERDLLIYRQRESVLLEECKHHKDALQQRLDQAENVIRSLESDKANLKVTCTTNRDEIEQKNNLVEQLKAKQEELKRELDEERLKMSQGNDDLVTSKSSSDKSDIQVSESKKVRLEEDLNSLSVRESDNRHRSHSSRYRNAKERTKRNAYTSDSMMGSTATAIGDNRDMNTSVKLLDAPSKNEQTFTNALEIL</sequence>
<dbReference type="Gene3D" id="3.10.20.90">
    <property type="entry name" value="Phosphatidylinositol 3-kinase Catalytic Subunit, Chain A, domain 1"/>
    <property type="match status" value="1"/>
</dbReference>
<feature type="coiled-coil region" evidence="2">
    <location>
        <begin position="919"/>
        <end position="1038"/>
    </location>
</feature>
<feature type="region of interest" description="Disordered" evidence="3">
    <location>
        <begin position="711"/>
        <end position="737"/>
    </location>
</feature>
<dbReference type="CDD" id="cd17060">
    <property type="entry name" value="Ubl_RB1CC1"/>
    <property type="match status" value="1"/>
</dbReference>
<keyword evidence="6" id="KW-1185">Reference proteome</keyword>
<dbReference type="GO" id="GO:0061723">
    <property type="term" value="P:glycophagy"/>
    <property type="evidence" value="ECO:0007669"/>
    <property type="project" value="TreeGrafter"/>
</dbReference>
<feature type="compositionally biased region" description="Basic residues" evidence="3">
    <location>
        <begin position="1263"/>
        <end position="1278"/>
    </location>
</feature>
<name>A0A6H5ICP3_9HYME</name>
<keyword evidence="1" id="KW-0072">Autophagy</keyword>
<dbReference type="PANTHER" id="PTHR13222:SF1">
    <property type="entry name" value="RB1-INDUCIBLE COILED-COIL PROTEIN 1"/>
    <property type="match status" value="1"/>
</dbReference>
<dbReference type="GO" id="GO:0034517">
    <property type="term" value="P:ribophagy"/>
    <property type="evidence" value="ECO:0007669"/>
    <property type="project" value="TreeGrafter"/>
</dbReference>
<dbReference type="GO" id="GO:0061709">
    <property type="term" value="P:reticulophagy"/>
    <property type="evidence" value="ECO:0007669"/>
    <property type="project" value="TreeGrafter"/>
</dbReference>
<dbReference type="OrthoDB" id="447953at2759"/>
<feature type="compositionally biased region" description="Polar residues" evidence="3">
    <location>
        <begin position="1219"/>
        <end position="1230"/>
    </location>
</feature>
<feature type="region of interest" description="Disordered" evidence="3">
    <location>
        <begin position="770"/>
        <end position="797"/>
    </location>
</feature>
<evidence type="ECO:0000313" key="5">
    <source>
        <dbReference type="EMBL" id="CAB0034544.1"/>
    </source>
</evidence>
<dbReference type="GO" id="GO:0060090">
    <property type="term" value="F:molecular adaptor activity"/>
    <property type="evidence" value="ECO:0007669"/>
    <property type="project" value="TreeGrafter"/>
</dbReference>
<dbReference type="GO" id="GO:0034727">
    <property type="term" value="P:piecemeal microautophagy of the nucleus"/>
    <property type="evidence" value="ECO:0007669"/>
    <property type="project" value="TreeGrafter"/>
</dbReference>
<accession>A0A6H5ICP3</accession>
<dbReference type="InterPro" id="IPR040040">
    <property type="entry name" value="ATG11"/>
</dbReference>
<dbReference type="EMBL" id="CADCXV010000745">
    <property type="protein sequence ID" value="CAB0034544.1"/>
    <property type="molecule type" value="Genomic_DNA"/>
</dbReference>
<feature type="compositionally biased region" description="Polar residues" evidence="3">
    <location>
        <begin position="628"/>
        <end position="640"/>
    </location>
</feature>
<dbReference type="GO" id="GO:1990316">
    <property type="term" value="C:Atg1/ULK1 kinase complex"/>
    <property type="evidence" value="ECO:0007669"/>
    <property type="project" value="TreeGrafter"/>
</dbReference>
<dbReference type="GO" id="GO:0000422">
    <property type="term" value="P:autophagy of mitochondrion"/>
    <property type="evidence" value="ECO:0007669"/>
    <property type="project" value="TreeGrafter"/>
</dbReference>
<evidence type="ECO:0000256" key="3">
    <source>
        <dbReference type="SAM" id="MobiDB-lite"/>
    </source>
</evidence>
<evidence type="ECO:0000256" key="2">
    <source>
        <dbReference type="SAM" id="Coils"/>
    </source>
</evidence>
<keyword evidence="2" id="KW-0175">Coiled coil</keyword>
<dbReference type="InterPro" id="IPR045326">
    <property type="entry name" value="ATG17-like_dom"/>
</dbReference>
<dbReference type="PANTHER" id="PTHR13222">
    <property type="entry name" value="RB1-INDUCIBLE COILED-COIL"/>
    <property type="match status" value="1"/>
</dbReference>
<feature type="region of interest" description="Disordered" evidence="3">
    <location>
        <begin position="1213"/>
        <end position="1278"/>
    </location>
</feature>
<gene>
    <name evidence="5" type="ORF">TBRA_LOCUS6442</name>
</gene>
<protein>
    <recommendedName>
        <fullName evidence="4">Autophagy protein ATG17-like domain-containing protein</fullName>
    </recommendedName>
</protein>
<evidence type="ECO:0000313" key="6">
    <source>
        <dbReference type="Proteomes" id="UP000479190"/>
    </source>
</evidence>
<dbReference type="Pfam" id="PF04108">
    <property type="entry name" value="ATG17_like"/>
    <property type="match status" value="1"/>
</dbReference>
<dbReference type="GO" id="GO:0034045">
    <property type="term" value="C:phagophore assembly site membrane"/>
    <property type="evidence" value="ECO:0007669"/>
    <property type="project" value="TreeGrafter"/>
</dbReference>
<dbReference type="Proteomes" id="UP000479190">
    <property type="component" value="Unassembled WGS sequence"/>
</dbReference>
<proteinExistence type="predicted"/>
<feature type="region of interest" description="Disordered" evidence="3">
    <location>
        <begin position="628"/>
        <end position="671"/>
    </location>
</feature>
<dbReference type="GO" id="GO:0019901">
    <property type="term" value="F:protein kinase binding"/>
    <property type="evidence" value="ECO:0007669"/>
    <property type="project" value="TreeGrafter"/>
</dbReference>
<feature type="compositionally biased region" description="Polar residues" evidence="3">
    <location>
        <begin position="718"/>
        <end position="731"/>
    </location>
</feature>
<reference evidence="5 6" key="1">
    <citation type="submission" date="2020-02" db="EMBL/GenBank/DDBJ databases">
        <authorList>
            <person name="Ferguson B K."/>
        </authorList>
    </citation>
    <scope>NUCLEOTIDE SEQUENCE [LARGE SCALE GENOMIC DNA]</scope>
</reference>
<organism evidence="5 6">
    <name type="scientific">Trichogramma brassicae</name>
    <dbReference type="NCBI Taxonomy" id="86971"/>
    <lineage>
        <taxon>Eukaryota</taxon>
        <taxon>Metazoa</taxon>
        <taxon>Ecdysozoa</taxon>
        <taxon>Arthropoda</taxon>
        <taxon>Hexapoda</taxon>
        <taxon>Insecta</taxon>
        <taxon>Pterygota</taxon>
        <taxon>Neoptera</taxon>
        <taxon>Endopterygota</taxon>
        <taxon>Hymenoptera</taxon>
        <taxon>Apocrita</taxon>
        <taxon>Proctotrupomorpha</taxon>
        <taxon>Chalcidoidea</taxon>
        <taxon>Trichogrammatidae</taxon>
        <taxon>Trichogramma</taxon>
    </lineage>
</organism>
<feature type="domain" description="Autophagy protein ATG17-like" evidence="4">
    <location>
        <begin position="155"/>
        <end position="558"/>
    </location>
</feature>
<evidence type="ECO:0000256" key="1">
    <source>
        <dbReference type="ARBA" id="ARBA00023006"/>
    </source>
</evidence>
<evidence type="ECO:0000259" key="4">
    <source>
        <dbReference type="Pfam" id="PF04108"/>
    </source>
</evidence>
<feature type="compositionally biased region" description="Polar residues" evidence="3">
    <location>
        <begin position="772"/>
        <end position="789"/>
    </location>
</feature>
<feature type="compositionally biased region" description="Basic and acidic residues" evidence="3">
    <location>
        <begin position="1231"/>
        <end position="1249"/>
    </location>
</feature>
<dbReference type="GO" id="GO:0000045">
    <property type="term" value="P:autophagosome assembly"/>
    <property type="evidence" value="ECO:0007669"/>
    <property type="project" value="InterPro"/>
</dbReference>